<dbReference type="SMART" id="SM00530">
    <property type="entry name" value="HTH_XRE"/>
    <property type="match status" value="1"/>
</dbReference>
<dbReference type="InterPro" id="IPR010982">
    <property type="entry name" value="Lambda_DNA-bd_dom_sf"/>
</dbReference>
<protein>
    <recommendedName>
        <fullName evidence="1">HTH cro/C1-type domain-containing protein</fullName>
    </recommendedName>
</protein>
<dbReference type="CDD" id="cd00093">
    <property type="entry name" value="HTH_XRE"/>
    <property type="match status" value="1"/>
</dbReference>
<dbReference type="InterPro" id="IPR017271">
    <property type="entry name" value="Tscrpt_reg_HTH_MJ1545_prd"/>
</dbReference>
<dbReference type="Proteomes" id="UP000070184">
    <property type="component" value="Unassembled WGS sequence"/>
</dbReference>
<comment type="caution">
    <text evidence="2">The sequence shown here is derived from an EMBL/GenBank/DDBJ whole genome shotgun (WGS) entry which is preliminary data.</text>
</comment>
<feature type="domain" description="HTH cro/C1-type" evidence="1">
    <location>
        <begin position="28"/>
        <end position="82"/>
    </location>
</feature>
<accession>A0A133U8H1</accession>
<dbReference type="Pfam" id="PF01381">
    <property type="entry name" value="HTH_3"/>
    <property type="match status" value="1"/>
</dbReference>
<sequence length="239" mass="26288">MFEDATKNRVARWIAGDISISSNPGASIKRWRKKFEMKQNTLAEKLDISPSVISDYESGRRKSPGVQIIKKIVRAFIETDEKSGGQVTRAFADRFEAHLPPEVVLGMRDFENPTDGNELARVVEGKILANENLLNKKLFGYTVIDGPKAVIELSSEDFTGLYGVTSERALIFTRVTTGRSPLVAIKVRGITPGAVVLHGSITEPDEIGVKIAEDLKLPLILSETSGINKLLENLQESLP</sequence>
<gene>
    <name evidence="2" type="ORF">AKJ61_00715</name>
</gene>
<reference evidence="2 3" key="1">
    <citation type="journal article" date="2016" name="Sci. Rep.">
        <title>Metabolic traits of an uncultured archaeal lineage -MSBL1- from brine pools of the Red Sea.</title>
        <authorList>
            <person name="Mwirichia R."/>
            <person name="Alam I."/>
            <person name="Rashid M."/>
            <person name="Vinu M."/>
            <person name="Ba-Alawi W."/>
            <person name="Anthony Kamau A."/>
            <person name="Kamanda Ngugi D."/>
            <person name="Goker M."/>
            <person name="Klenk H.P."/>
            <person name="Bajic V."/>
            <person name="Stingl U."/>
        </authorList>
    </citation>
    <scope>NUCLEOTIDE SEQUENCE [LARGE SCALE GENOMIC DNA]</scope>
    <source>
        <strain evidence="2">SCGC-AAA259B11</strain>
    </source>
</reference>
<evidence type="ECO:0000259" key="1">
    <source>
        <dbReference type="PROSITE" id="PS50943"/>
    </source>
</evidence>
<dbReference type="SUPFAM" id="SSF47413">
    <property type="entry name" value="lambda repressor-like DNA-binding domains"/>
    <property type="match status" value="1"/>
</dbReference>
<dbReference type="Gene3D" id="1.10.260.40">
    <property type="entry name" value="lambda repressor-like DNA-binding domains"/>
    <property type="match status" value="1"/>
</dbReference>
<name>A0A133U8H1_9EURY</name>
<dbReference type="AlphaFoldDB" id="A0A133U8H1"/>
<dbReference type="PROSITE" id="PS50943">
    <property type="entry name" value="HTH_CROC1"/>
    <property type="match status" value="1"/>
</dbReference>
<evidence type="ECO:0000313" key="2">
    <source>
        <dbReference type="EMBL" id="KXA90436.1"/>
    </source>
</evidence>
<dbReference type="InterPro" id="IPR001387">
    <property type="entry name" value="Cro/C1-type_HTH"/>
</dbReference>
<organism evidence="2 3">
    <name type="scientific">candidate division MSBL1 archaeon SCGC-AAA259B11</name>
    <dbReference type="NCBI Taxonomy" id="1698260"/>
    <lineage>
        <taxon>Archaea</taxon>
        <taxon>Methanobacteriati</taxon>
        <taxon>Methanobacteriota</taxon>
        <taxon>candidate division MSBL1</taxon>
    </lineage>
</organism>
<evidence type="ECO:0000313" key="3">
    <source>
        <dbReference type="Proteomes" id="UP000070184"/>
    </source>
</evidence>
<dbReference type="PATRIC" id="fig|1698260.3.peg.678"/>
<dbReference type="PIRSF" id="PIRSF037724">
    <property type="entry name" value="TF_HTH_MJ1545_prd"/>
    <property type="match status" value="1"/>
</dbReference>
<proteinExistence type="predicted"/>
<dbReference type="EMBL" id="LHXK01000005">
    <property type="protein sequence ID" value="KXA90436.1"/>
    <property type="molecule type" value="Genomic_DNA"/>
</dbReference>
<keyword evidence="3" id="KW-1185">Reference proteome</keyword>
<dbReference type="GO" id="GO:0003677">
    <property type="term" value="F:DNA binding"/>
    <property type="evidence" value="ECO:0007669"/>
    <property type="project" value="InterPro"/>
</dbReference>